<dbReference type="EMBL" id="SRLO01014144">
    <property type="protein sequence ID" value="TNN24840.1"/>
    <property type="molecule type" value="Genomic_DNA"/>
</dbReference>
<evidence type="ECO:0000313" key="2">
    <source>
        <dbReference type="EMBL" id="TNN24840.1"/>
    </source>
</evidence>
<keyword evidence="3" id="KW-1185">Reference proteome</keyword>
<dbReference type="AlphaFoldDB" id="A0A4Z2E8D8"/>
<gene>
    <name evidence="2" type="ORF">EYF80_065034</name>
</gene>
<comment type="caution">
    <text evidence="2">The sequence shown here is derived from an EMBL/GenBank/DDBJ whole genome shotgun (WGS) entry which is preliminary data.</text>
</comment>
<proteinExistence type="predicted"/>
<dbReference type="Proteomes" id="UP000314294">
    <property type="component" value="Unassembled WGS sequence"/>
</dbReference>
<evidence type="ECO:0000256" key="1">
    <source>
        <dbReference type="SAM" id="MobiDB-lite"/>
    </source>
</evidence>
<accession>A0A4Z2E8D8</accession>
<protein>
    <submittedName>
        <fullName evidence="2">Uncharacterized protein</fullName>
    </submittedName>
</protein>
<evidence type="ECO:0000313" key="3">
    <source>
        <dbReference type="Proteomes" id="UP000314294"/>
    </source>
</evidence>
<name>A0A4Z2E8D8_9TELE</name>
<organism evidence="2 3">
    <name type="scientific">Liparis tanakae</name>
    <name type="common">Tanaka's snailfish</name>
    <dbReference type="NCBI Taxonomy" id="230148"/>
    <lineage>
        <taxon>Eukaryota</taxon>
        <taxon>Metazoa</taxon>
        <taxon>Chordata</taxon>
        <taxon>Craniata</taxon>
        <taxon>Vertebrata</taxon>
        <taxon>Euteleostomi</taxon>
        <taxon>Actinopterygii</taxon>
        <taxon>Neopterygii</taxon>
        <taxon>Teleostei</taxon>
        <taxon>Neoteleostei</taxon>
        <taxon>Acanthomorphata</taxon>
        <taxon>Eupercaria</taxon>
        <taxon>Perciformes</taxon>
        <taxon>Cottioidei</taxon>
        <taxon>Cottales</taxon>
        <taxon>Liparidae</taxon>
        <taxon>Liparis</taxon>
    </lineage>
</organism>
<reference evidence="2 3" key="1">
    <citation type="submission" date="2019-03" db="EMBL/GenBank/DDBJ databases">
        <title>First draft genome of Liparis tanakae, snailfish: a comprehensive survey of snailfish specific genes.</title>
        <authorList>
            <person name="Kim W."/>
            <person name="Song I."/>
            <person name="Jeong J.-H."/>
            <person name="Kim D."/>
            <person name="Kim S."/>
            <person name="Ryu S."/>
            <person name="Song J.Y."/>
            <person name="Lee S.K."/>
        </authorList>
    </citation>
    <scope>NUCLEOTIDE SEQUENCE [LARGE SCALE GENOMIC DNA]</scope>
    <source>
        <tissue evidence="2">Muscle</tissue>
    </source>
</reference>
<sequence length="69" mass="7263">MATPTSVLATPPSGRHITEPGLNPDQLTPLPSCELQEEVDSPELSSLARGLWGRVLIGRSAQWAGPGCL</sequence>
<feature type="region of interest" description="Disordered" evidence="1">
    <location>
        <begin position="1"/>
        <end position="24"/>
    </location>
</feature>